<evidence type="ECO:0000313" key="2">
    <source>
        <dbReference type="EMBL" id="PUU75088.1"/>
    </source>
</evidence>
<dbReference type="Proteomes" id="UP000244722">
    <property type="component" value="Unassembled WGS sequence"/>
</dbReference>
<name>A0A2T6ZHW5_TUBBO</name>
<comment type="caution">
    <text evidence="2">The sequence shown here is derived from an EMBL/GenBank/DDBJ whole genome shotgun (WGS) entry which is preliminary data.</text>
</comment>
<dbReference type="STRING" id="42251.A0A2T6ZHW5"/>
<reference evidence="2 3" key="1">
    <citation type="submission" date="2017-04" db="EMBL/GenBank/DDBJ databases">
        <title>Draft genome sequence of Tuber borchii Vittad., a whitish edible truffle.</title>
        <authorList>
            <consortium name="DOE Joint Genome Institute"/>
            <person name="Murat C."/>
            <person name="Kuo A."/>
            <person name="Barry K.W."/>
            <person name="Clum A."/>
            <person name="Dockter R.B."/>
            <person name="Fauchery L."/>
            <person name="Iotti M."/>
            <person name="Kohler A."/>
            <person name="Labutti K."/>
            <person name="Lindquist E.A."/>
            <person name="Lipzen A."/>
            <person name="Ohm R.A."/>
            <person name="Wang M."/>
            <person name="Grigoriev I.V."/>
            <person name="Zambonelli A."/>
            <person name="Martin F.M."/>
        </authorList>
    </citation>
    <scope>NUCLEOTIDE SEQUENCE [LARGE SCALE GENOMIC DNA]</scope>
    <source>
        <strain evidence="2 3">Tbo3840</strain>
    </source>
</reference>
<protein>
    <recommendedName>
        <fullName evidence="4">Adhesin</fullName>
    </recommendedName>
</protein>
<organism evidence="2 3">
    <name type="scientific">Tuber borchii</name>
    <name type="common">White truffle</name>
    <dbReference type="NCBI Taxonomy" id="42251"/>
    <lineage>
        <taxon>Eukaryota</taxon>
        <taxon>Fungi</taxon>
        <taxon>Dikarya</taxon>
        <taxon>Ascomycota</taxon>
        <taxon>Pezizomycotina</taxon>
        <taxon>Pezizomycetes</taxon>
        <taxon>Pezizales</taxon>
        <taxon>Tuberaceae</taxon>
        <taxon>Tuber</taxon>
    </lineage>
</organism>
<dbReference type="OrthoDB" id="291007at2759"/>
<accession>A0A2T6ZHW5</accession>
<feature type="chain" id="PRO_5015657333" description="Adhesin" evidence="1">
    <location>
        <begin position="21"/>
        <end position="124"/>
    </location>
</feature>
<evidence type="ECO:0000313" key="3">
    <source>
        <dbReference type="Proteomes" id="UP000244722"/>
    </source>
</evidence>
<dbReference type="AlphaFoldDB" id="A0A2T6ZHW5"/>
<proteinExistence type="predicted"/>
<sequence>MKSIFGVVFTLLSFLLLASGTPTPDRTPVGYCEQCDPHPPNNKCDITTSCINTLPSYQLHCACRAGYKSSSSDPNDQYLLPFAGQGYRVFVRPGVVCNTLCDNWQDSSIACKEVTLRPECDPSP</sequence>
<evidence type="ECO:0000256" key="1">
    <source>
        <dbReference type="SAM" id="SignalP"/>
    </source>
</evidence>
<keyword evidence="1" id="KW-0732">Signal</keyword>
<evidence type="ECO:0008006" key="4">
    <source>
        <dbReference type="Google" id="ProtNLM"/>
    </source>
</evidence>
<keyword evidence="3" id="KW-1185">Reference proteome</keyword>
<dbReference type="EMBL" id="NESQ01000251">
    <property type="protein sequence ID" value="PUU75088.1"/>
    <property type="molecule type" value="Genomic_DNA"/>
</dbReference>
<gene>
    <name evidence="2" type="ORF">B9Z19DRAFT_1091130</name>
</gene>
<feature type="signal peptide" evidence="1">
    <location>
        <begin position="1"/>
        <end position="20"/>
    </location>
</feature>